<dbReference type="EMBL" id="JARKIB010000066">
    <property type="protein sequence ID" value="KAJ7750271.1"/>
    <property type="molecule type" value="Genomic_DNA"/>
</dbReference>
<name>A0AAD7N8K7_9AGAR</name>
<reference evidence="1" key="1">
    <citation type="submission" date="2023-03" db="EMBL/GenBank/DDBJ databases">
        <title>Massive genome expansion in bonnet fungi (Mycena s.s.) driven by repeated elements and novel gene families across ecological guilds.</title>
        <authorList>
            <consortium name="Lawrence Berkeley National Laboratory"/>
            <person name="Harder C.B."/>
            <person name="Miyauchi S."/>
            <person name="Viragh M."/>
            <person name="Kuo A."/>
            <person name="Thoen E."/>
            <person name="Andreopoulos B."/>
            <person name="Lu D."/>
            <person name="Skrede I."/>
            <person name="Drula E."/>
            <person name="Henrissat B."/>
            <person name="Morin E."/>
            <person name="Kohler A."/>
            <person name="Barry K."/>
            <person name="LaButti K."/>
            <person name="Morin E."/>
            <person name="Salamov A."/>
            <person name="Lipzen A."/>
            <person name="Mereny Z."/>
            <person name="Hegedus B."/>
            <person name="Baldrian P."/>
            <person name="Stursova M."/>
            <person name="Weitz H."/>
            <person name="Taylor A."/>
            <person name="Grigoriev I.V."/>
            <person name="Nagy L.G."/>
            <person name="Martin F."/>
            <person name="Kauserud H."/>
        </authorList>
    </citation>
    <scope>NUCLEOTIDE SEQUENCE</scope>
    <source>
        <strain evidence="1">CBHHK182m</strain>
    </source>
</reference>
<gene>
    <name evidence="1" type="ORF">B0H16DRAFT_857947</name>
</gene>
<dbReference type="AlphaFoldDB" id="A0AAD7N8K7"/>
<keyword evidence="2" id="KW-1185">Reference proteome</keyword>
<dbReference type="SUPFAM" id="SSF52047">
    <property type="entry name" value="RNI-like"/>
    <property type="match status" value="1"/>
</dbReference>
<evidence type="ECO:0000313" key="1">
    <source>
        <dbReference type="EMBL" id="KAJ7750271.1"/>
    </source>
</evidence>
<dbReference type="Proteomes" id="UP001215598">
    <property type="component" value="Unassembled WGS sequence"/>
</dbReference>
<comment type="caution">
    <text evidence="1">The sequence shown here is derived from an EMBL/GenBank/DDBJ whole genome shotgun (WGS) entry which is preliminary data.</text>
</comment>
<evidence type="ECO:0000313" key="2">
    <source>
        <dbReference type="Proteomes" id="UP001215598"/>
    </source>
</evidence>
<protein>
    <submittedName>
        <fullName evidence="1">Uncharacterized protein</fullName>
    </submittedName>
</protein>
<organism evidence="1 2">
    <name type="scientific">Mycena metata</name>
    <dbReference type="NCBI Taxonomy" id="1033252"/>
    <lineage>
        <taxon>Eukaryota</taxon>
        <taxon>Fungi</taxon>
        <taxon>Dikarya</taxon>
        <taxon>Basidiomycota</taxon>
        <taxon>Agaricomycotina</taxon>
        <taxon>Agaricomycetes</taxon>
        <taxon>Agaricomycetidae</taxon>
        <taxon>Agaricales</taxon>
        <taxon>Marasmiineae</taxon>
        <taxon>Mycenaceae</taxon>
        <taxon>Mycena</taxon>
    </lineage>
</organism>
<sequence length="207" mass="22872">MKAVGFFASTVKALSLHLVTSDAKVIRILAACTGVQALAIWCPFTLVLPPPLLNQLPLRRVSMIRLILVTTTVLHATLKPLWLSTLTHLDLSFVPSQDDIPLADMLRQLPHLTNIAQDILTAQSSVVAAACASYPNLRVFVIFGNDLEKSPRYSFDLRVVVVAPTFAHSQEWDAALLGLPDFWTRAESVVDERKARAVVQSHYSFQT</sequence>
<accession>A0AAD7N8K7</accession>
<proteinExistence type="predicted"/>